<comment type="caution">
    <text evidence="1">The sequence shown here is derived from an EMBL/GenBank/DDBJ whole genome shotgun (WGS) entry which is preliminary data.</text>
</comment>
<gene>
    <name evidence="1" type="ORF">COV30_00795</name>
</gene>
<feature type="non-terminal residue" evidence="1">
    <location>
        <position position="107"/>
    </location>
</feature>
<dbReference type="EMBL" id="PCXP01000011">
    <property type="protein sequence ID" value="PIR41994.1"/>
    <property type="molecule type" value="Genomic_DNA"/>
</dbReference>
<reference evidence="1 2" key="1">
    <citation type="submission" date="2017-09" db="EMBL/GenBank/DDBJ databases">
        <title>Depth-based differentiation of microbial function through sediment-hosted aquifers and enrichment of novel symbionts in the deep terrestrial subsurface.</title>
        <authorList>
            <person name="Probst A.J."/>
            <person name="Ladd B."/>
            <person name="Jarett J.K."/>
            <person name="Geller-Mcgrath D.E."/>
            <person name="Sieber C.M."/>
            <person name="Emerson J.B."/>
            <person name="Anantharaman K."/>
            <person name="Thomas B.C."/>
            <person name="Malmstrom R."/>
            <person name="Stieglmeier M."/>
            <person name="Klingl A."/>
            <person name="Woyke T."/>
            <person name="Ryan C.M."/>
            <person name="Banfield J.F."/>
        </authorList>
    </citation>
    <scope>NUCLEOTIDE SEQUENCE [LARGE SCALE GENOMIC DNA]</scope>
    <source>
        <strain evidence="1">CG10_big_fil_rev_8_21_14_0_10_37_15</strain>
    </source>
</reference>
<name>A0A2H0R7I9_9BACT</name>
<protein>
    <submittedName>
        <fullName evidence="1">Uncharacterized protein</fullName>
    </submittedName>
</protein>
<dbReference type="AlphaFoldDB" id="A0A2H0R7I9"/>
<accession>A0A2H0R7I9</accession>
<evidence type="ECO:0000313" key="2">
    <source>
        <dbReference type="Proteomes" id="UP000230208"/>
    </source>
</evidence>
<proteinExistence type="predicted"/>
<organism evidence="1 2">
    <name type="scientific">Candidatus Yanofskybacteria bacterium CG10_big_fil_rev_8_21_14_0_10_37_15</name>
    <dbReference type="NCBI Taxonomy" id="1975097"/>
    <lineage>
        <taxon>Bacteria</taxon>
        <taxon>Candidatus Yanofskyibacteriota</taxon>
    </lineage>
</organism>
<sequence>MVRYQDLQKTNWFFKLFILMKMIMKFVEIYKIQNDGTQRVMAVCKMVGETVVCEGEDKALIDNLKSEGIWDDSKTPPQKLFPKDGIRFLERLNFVFTSGYLNASQVK</sequence>
<dbReference type="Proteomes" id="UP000230208">
    <property type="component" value="Unassembled WGS sequence"/>
</dbReference>
<evidence type="ECO:0000313" key="1">
    <source>
        <dbReference type="EMBL" id="PIR41994.1"/>
    </source>
</evidence>